<dbReference type="EMBL" id="KZ993860">
    <property type="protein sequence ID" value="RKO94581.1"/>
    <property type="molecule type" value="Genomic_DNA"/>
</dbReference>
<evidence type="ECO:0000313" key="3">
    <source>
        <dbReference type="Proteomes" id="UP000269721"/>
    </source>
</evidence>
<evidence type="ECO:0000256" key="1">
    <source>
        <dbReference type="SAM" id="MobiDB-lite"/>
    </source>
</evidence>
<feature type="compositionally biased region" description="Polar residues" evidence="1">
    <location>
        <begin position="106"/>
        <end position="117"/>
    </location>
</feature>
<feature type="compositionally biased region" description="Polar residues" evidence="1">
    <location>
        <begin position="322"/>
        <end position="332"/>
    </location>
</feature>
<gene>
    <name evidence="2" type="ORF">BDK51DRAFT_43666</name>
</gene>
<organism evidence="2 3">
    <name type="scientific">Blyttiomyces helicus</name>
    <dbReference type="NCBI Taxonomy" id="388810"/>
    <lineage>
        <taxon>Eukaryota</taxon>
        <taxon>Fungi</taxon>
        <taxon>Fungi incertae sedis</taxon>
        <taxon>Chytridiomycota</taxon>
        <taxon>Chytridiomycota incertae sedis</taxon>
        <taxon>Chytridiomycetes</taxon>
        <taxon>Chytridiomycetes incertae sedis</taxon>
        <taxon>Blyttiomyces</taxon>
    </lineage>
</organism>
<feature type="compositionally biased region" description="Polar residues" evidence="1">
    <location>
        <begin position="24"/>
        <end position="34"/>
    </location>
</feature>
<dbReference type="AlphaFoldDB" id="A0A4P9WN88"/>
<dbReference type="Proteomes" id="UP000269721">
    <property type="component" value="Unassembled WGS sequence"/>
</dbReference>
<feature type="region of interest" description="Disordered" evidence="1">
    <location>
        <begin position="286"/>
        <end position="346"/>
    </location>
</feature>
<proteinExistence type="predicted"/>
<feature type="region of interest" description="Disordered" evidence="1">
    <location>
        <begin position="360"/>
        <end position="388"/>
    </location>
</feature>
<name>A0A4P9WN88_9FUNG</name>
<feature type="region of interest" description="Disordered" evidence="1">
    <location>
        <begin position="81"/>
        <end position="117"/>
    </location>
</feature>
<feature type="compositionally biased region" description="Polar residues" evidence="1">
    <location>
        <begin position="222"/>
        <end position="244"/>
    </location>
</feature>
<sequence length="471" mass="50474">MITSEGALASERHAAGFPTDVSIKGSSTSATSIDKGQARSDLDQVLPTDVSSRHQDQSSKVVEVSEATSCRASLRMSLESVNERSVGKGPRGEGVNVGKRSDPEQGVSTDISTHPQQISHPVQQRLVGNHPLGPRLREGGYRSVVHRNDPVQVGLVSRRHNQQVPQPVQQRSIGIPTDVVNSIMINESTDVGSQVFSTQGPPVQQRLVASGDARHEHGVGGNNKTTHSINKATDNCSTSPQSPITHPVQPRSRRSTPNQGPHQVAPLTTLRGHAAGDVRGQQVATYRPPIDYHRSNGPTTVAPPPPRSEVPQDQHQAVPGTHPSNCPSQRSSSKIDDLPPRGHPTHRAQCPLPFLAYPEEGAHTRSEPPSIFQSTSPEEKAPSTAHPHARLSERVENTLGAYAITPQHPPTRTQGLHYSNNITQRPQVVLLLRPSPASPLPHHKLLTSGLADASQPSPPCLVGPVGFNSTS</sequence>
<feature type="region of interest" description="Disordered" evidence="1">
    <location>
        <begin position="449"/>
        <end position="471"/>
    </location>
</feature>
<protein>
    <submittedName>
        <fullName evidence="2">Uncharacterized protein</fullName>
    </submittedName>
</protein>
<feature type="region of interest" description="Disordered" evidence="1">
    <location>
        <begin position="1"/>
        <end position="64"/>
    </location>
</feature>
<keyword evidence="3" id="KW-1185">Reference proteome</keyword>
<accession>A0A4P9WN88</accession>
<reference evidence="3" key="1">
    <citation type="journal article" date="2018" name="Nat. Microbiol.">
        <title>Leveraging single-cell genomics to expand the fungal tree of life.</title>
        <authorList>
            <person name="Ahrendt S.R."/>
            <person name="Quandt C.A."/>
            <person name="Ciobanu D."/>
            <person name="Clum A."/>
            <person name="Salamov A."/>
            <person name="Andreopoulos B."/>
            <person name="Cheng J.F."/>
            <person name="Woyke T."/>
            <person name="Pelin A."/>
            <person name="Henrissat B."/>
            <person name="Reynolds N.K."/>
            <person name="Benny G.L."/>
            <person name="Smith M.E."/>
            <person name="James T.Y."/>
            <person name="Grigoriev I.V."/>
        </authorList>
    </citation>
    <scope>NUCLEOTIDE SEQUENCE [LARGE SCALE GENOMIC DNA]</scope>
</reference>
<evidence type="ECO:0000313" key="2">
    <source>
        <dbReference type="EMBL" id="RKO94581.1"/>
    </source>
</evidence>
<feature type="region of interest" description="Disordered" evidence="1">
    <location>
        <begin position="209"/>
        <end position="274"/>
    </location>
</feature>